<reference evidence="3" key="1">
    <citation type="journal article" date="2019" name="Int. J. Syst. Evol. Microbiol.">
        <title>The Global Catalogue of Microorganisms (GCM) 10K type strain sequencing project: providing services to taxonomists for standard genome sequencing and annotation.</title>
        <authorList>
            <consortium name="The Broad Institute Genomics Platform"/>
            <consortium name="The Broad Institute Genome Sequencing Center for Infectious Disease"/>
            <person name="Wu L."/>
            <person name="Ma J."/>
        </authorList>
    </citation>
    <scope>NUCLEOTIDE SEQUENCE [LARGE SCALE GENOMIC DNA]</scope>
    <source>
        <strain evidence="3">JCM 16722</strain>
    </source>
</reference>
<dbReference type="RefSeq" id="WP_346087018.1">
    <property type="nucleotide sequence ID" value="NZ_BAAAZK010000007.1"/>
</dbReference>
<dbReference type="Proteomes" id="UP001500167">
    <property type="component" value="Unassembled WGS sequence"/>
</dbReference>
<keyword evidence="3" id="KW-1185">Reference proteome</keyword>
<keyword evidence="1" id="KW-0732">Signal</keyword>
<dbReference type="PROSITE" id="PS51257">
    <property type="entry name" value="PROKAR_LIPOPROTEIN"/>
    <property type="match status" value="1"/>
</dbReference>
<gene>
    <name evidence="2" type="ORF">GCM10022218_33880</name>
</gene>
<accession>A0ABP8A9F7</accession>
<name>A0ABP8A9F7_9SPHI</name>
<organism evidence="2 3">
    <name type="scientific">Sphingobacterium ginsenosidimutans</name>
    <dbReference type="NCBI Taxonomy" id="687845"/>
    <lineage>
        <taxon>Bacteria</taxon>
        <taxon>Pseudomonadati</taxon>
        <taxon>Bacteroidota</taxon>
        <taxon>Sphingobacteriia</taxon>
        <taxon>Sphingobacteriales</taxon>
        <taxon>Sphingobacteriaceae</taxon>
        <taxon>Sphingobacterium</taxon>
    </lineage>
</organism>
<comment type="caution">
    <text evidence="2">The sequence shown here is derived from an EMBL/GenBank/DDBJ whole genome shotgun (WGS) entry which is preliminary data.</text>
</comment>
<evidence type="ECO:0000256" key="1">
    <source>
        <dbReference type="SAM" id="SignalP"/>
    </source>
</evidence>
<feature type="chain" id="PRO_5045825182" description="Lipoprotein" evidence="1">
    <location>
        <begin position="20"/>
        <end position="199"/>
    </location>
</feature>
<dbReference type="EMBL" id="BAAAZK010000007">
    <property type="protein sequence ID" value="GAA4180159.1"/>
    <property type="molecule type" value="Genomic_DNA"/>
</dbReference>
<evidence type="ECO:0000313" key="2">
    <source>
        <dbReference type="EMBL" id="GAA4180159.1"/>
    </source>
</evidence>
<feature type="signal peptide" evidence="1">
    <location>
        <begin position="1"/>
        <end position="19"/>
    </location>
</feature>
<sequence length="199" mass="23345">MKIYLLMLLCLIGVTSCNSQNRNDLLAIHFNQSVSTLISAQKLEEFQDPNYGIYTFKTDKLEGFKIGDIDLSTYKYPNGPVADFNRIQVYVDDRTSQQYLGFRYTTVKQDEIKELVNYLKKKYPKFEQRKDSTGEVYFWDIESLNAWLFYYPSVSVDSNGKDFLNSNFLYVKKGTRVENSQDTSYNTILDNFNMMYPKN</sequence>
<evidence type="ECO:0008006" key="4">
    <source>
        <dbReference type="Google" id="ProtNLM"/>
    </source>
</evidence>
<proteinExistence type="predicted"/>
<protein>
    <recommendedName>
        <fullName evidence="4">Lipoprotein</fullName>
    </recommendedName>
</protein>
<evidence type="ECO:0000313" key="3">
    <source>
        <dbReference type="Proteomes" id="UP001500167"/>
    </source>
</evidence>